<gene>
    <name evidence="2" type="ORF">OM075_00240</name>
</gene>
<name>A0AAE3M0Q0_9BACT</name>
<dbReference type="AlphaFoldDB" id="A0AAE3M0Q0"/>
<dbReference type="Pfam" id="PF05036">
    <property type="entry name" value="SPOR"/>
    <property type="match status" value="1"/>
</dbReference>
<sequence length="139" mass="16040">MIKKLIPFLLISFIFFSCGDKKKNEVKQVKREVVKPPVEIKDTVVPPPPPPEPEVVTPPENKFFLIAGSFSSQQNAETFKNELIQQGYDSEVIVRKTGKNQDFYKVSYKGFYDKDEAFNALAMERKQPNNEDVWLLIKK</sequence>
<dbReference type="GO" id="GO:0042834">
    <property type="term" value="F:peptidoglycan binding"/>
    <property type="evidence" value="ECO:0007669"/>
    <property type="project" value="InterPro"/>
</dbReference>
<reference evidence="2" key="1">
    <citation type="submission" date="2022-10" db="EMBL/GenBank/DDBJ databases">
        <authorList>
            <person name="Yu W.X."/>
        </authorList>
    </citation>
    <scope>NUCLEOTIDE SEQUENCE</scope>
    <source>
        <strain evidence="2">AAT</strain>
    </source>
</reference>
<dbReference type="PROSITE" id="PS51724">
    <property type="entry name" value="SPOR"/>
    <property type="match status" value="1"/>
</dbReference>
<dbReference type="InterPro" id="IPR007730">
    <property type="entry name" value="SPOR-like_dom"/>
</dbReference>
<evidence type="ECO:0000313" key="2">
    <source>
        <dbReference type="EMBL" id="MCW3784868.1"/>
    </source>
</evidence>
<protein>
    <submittedName>
        <fullName evidence="2">SPOR domain-containing protein</fullName>
    </submittedName>
</protein>
<evidence type="ECO:0000313" key="3">
    <source>
        <dbReference type="Proteomes" id="UP001209229"/>
    </source>
</evidence>
<dbReference type="InterPro" id="IPR036680">
    <property type="entry name" value="SPOR-like_sf"/>
</dbReference>
<accession>A0AAE3M0Q0</accession>
<dbReference type="SUPFAM" id="SSF110997">
    <property type="entry name" value="Sporulation related repeat"/>
    <property type="match status" value="1"/>
</dbReference>
<organism evidence="2 3">
    <name type="scientific">Plebeiibacterium sediminum</name>
    <dbReference type="NCBI Taxonomy" id="2992112"/>
    <lineage>
        <taxon>Bacteria</taxon>
        <taxon>Pseudomonadati</taxon>
        <taxon>Bacteroidota</taxon>
        <taxon>Bacteroidia</taxon>
        <taxon>Marinilabiliales</taxon>
        <taxon>Marinilabiliaceae</taxon>
        <taxon>Plebeiibacterium</taxon>
    </lineage>
</organism>
<dbReference type="PROSITE" id="PS51257">
    <property type="entry name" value="PROKAR_LIPOPROTEIN"/>
    <property type="match status" value="1"/>
</dbReference>
<dbReference type="Proteomes" id="UP001209229">
    <property type="component" value="Unassembled WGS sequence"/>
</dbReference>
<comment type="caution">
    <text evidence="2">The sequence shown here is derived from an EMBL/GenBank/DDBJ whole genome shotgun (WGS) entry which is preliminary data.</text>
</comment>
<evidence type="ECO:0000259" key="1">
    <source>
        <dbReference type="PROSITE" id="PS51724"/>
    </source>
</evidence>
<keyword evidence="3" id="KW-1185">Reference proteome</keyword>
<dbReference type="EMBL" id="JAPDPJ010000001">
    <property type="protein sequence ID" value="MCW3784868.1"/>
    <property type="molecule type" value="Genomic_DNA"/>
</dbReference>
<dbReference type="Gene3D" id="3.30.70.1070">
    <property type="entry name" value="Sporulation related repeat"/>
    <property type="match status" value="1"/>
</dbReference>
<proteinExistence type="predicted"/>
<feature type="domain" description="SPOR" evidence="1">
    <location>
        <begin position="57"/>
        <end position="137"/>
    </location>
</feature>
<dbReference type="RefSeq" id="WP_301188439.1">
    <property type="nucleotide sequence ID" value="NZ_JAPDPJ010000001.1"/>
</dbReference>